<keyword evidence="6 9" id="KW-1133">Transmembrane helix</keyword>
<gene>
    <name evidence="11" type="ORF">E4Z66_05900</name>
</gene>
<feature type="transmembrane region" description="Helical" evidence="9">
    <location>
        <begin position="51"/>
        <end position="70"/>
    </location>
</feature>
<evidence type="ECO:0000259" key="10">
    <source>
        <dbReference type="Pfam" id="PF04290"/>
    </source>
</evidence>
<evidence type="ECO:0000256" key="7">
    <source>
        <dbReference type="ARBA" id="ARBA00023136"/>
    </source>
</evidence>
<organism evidence="11 12">
    <name type="scientific">Aliishimia ponticola</name>
    <dbReference type="NCBI Taxonomy" id="2499833"/>
    <lineage>
        <taxon>Bacteria</taxon>
        <taxon>Pseudomonadati</taxon>
        <taxon>Pseudomonadota</taxon>
        <taxon>Alphaproteobacteria</taxon>
        <taxon>Rhodobacterales</taxon>
        <taxon>Paracoccaceae</taxon>
        <taxon>Aliishimia</taxon>
    </lineage>
</organism>
<evidence type="ECO:0000256" key="1">
    <source>
        <dbReference type="ARBA" id="ARBA00004429"/>
    </source>
</evidence>
<evidence type="ECO:0000256" key="4">
    <source>
        <dbReference type="ARBA" id="ARBA00022519"/>
    </source>
</evidence>
<dbReference type="InterPro" id="IPR055348">
    <property type="entry name" value="DctQ"/>
</dbReference>
<feature type="transmembrane region" description="Helical" evidence="9">
    <location>
        <begin position="22"/>
        <end position="39"/>
    </location>
</feature>
<dbReference type="OrthoDB" id="9794346at2"/>
<evidence type="ECO:0000256" key="5">
    <source>
        <dbReference type="ARBA" id="ARBA00022692"/>
    </source>
</evidence>
<keyword evidence="4 9" id="KW-0997">Cell inner membrane</keyword>
<name>A0A4S4NLC6_9RHOB</name>
<dbReference type="GO" id="GO:0022857">
    <property type="term" value="F:transmembrane transporter activity"/>
    <property type="evidence" value="ECO:0007669"/>
    <property type="project" value="UniProtKB-UniRule"/>
</dbReference>
<keyword evidence="5 9" id="KW-0812">Transmembrane</keyword>
<feature type="domain" description="Tripartite ATP-independent periplasmic transporters DctQ component" evidence="10">
    <location>
        <begin position="30"/>
        <end position="182"/>
    </location>
</feature>
<dbReference type="GO" id="GO:0005886">
    <property type="term" value="C:plasma membrane"/>
    <property type="evidence" value="ECO:0007669"/>
    <property type="project" value="UniProtKB-SubCell"/>
</dbReference>
<dbReference type="AlphaFoldDB" id="A0A4S4NLC6"/>
<evidence type="ECO:0000256" key="8">
    <source>
        <dbReference type="ARBA" id="ARBA00038436"/>
    </source>
</evidence>
<keyword evidence="12" id="KW-1185">Reference proteome</keyword>
<evidence type="ECO:0000313" key="11">
    <source>
        <dbReference type="EMBL" id="THH39088.1"/>
    </source>
</evidence>
<feature type="transmembrane region" description="Helical" evidence="9">
    <location>
        <begin position="154"/>
        <end position="175"/>
    </location>
</feature>
<comment type="subcellular location">
    <subcellularLocation>
        <location evidence="1 9">Cell inner membrane</location>
        <topology evidence="1 9">Multi-pass membrane protein</topology>
    </subcellularLocation>
</comment>
<evidence type="ECO:0000256" key="6">
    <source>
        <dbReference type="ARBA" id="ARBA00022989"/>
    </source>
</evidence>
<evidence type="ECO:0000256" key="3">
    <source>
        <dbReference type="ARBA" id="ARBA00022475"/>
    </source>
</evidence>
<comment type="subunit">
    <text evidence="9">The complex comprises the extracytoplasmic solute receptor protein and the two transmembrane proteins.</text>
</comment>
<keyword evidence="3" id="KW-1003">Cell membrane</keyword>
<dbReference type="Pfam" id="PF04290">
    <property type="entry name" value="DctQ"/>
    <property type="match status" value="1"/>
</dbReference>
<protein>
    <recommendedName>
        <fullName evidence="9">TRAP transporter small permease protein</fullName>
    </recommendedName>
</protein>
<keyword evidence="7 9" id="KW-0472">Membrane</keyword>
<dbReference type="Proteomes" id="UP000306602">
    <property type="component" value="Unassembled WGS sequence"/>
</dbReference>
<dbReference type="PANTHER" id="PTHR35011:SF4">
    <property type="entry name" value="SLL1102 PROTEIN"/>
    <property type="match status" value="1"/>
</dbReference>
<sequence length="194" mass="21882">MIGVMLSYVRVVDAVNRRVGRIMMYGLFVMMAILLWSSISKTFFLPSLWTLEMAQFAMVAYYMIGGPYAIQMGSNVRMDLFYSGWSVRRKAAIDAFTVFFLIFYLGVLFYGGLGSTAYSLGYWGTEPFSFFGGLLTGSEEIGRLERSSTAWRPFIWPVKALMILGIFLMLLQAVAEFFKDIARLAGHDIPEAAI</sequence>
<proteinExistence type="inferred from homology"/>
<comment type="similarity">
    <text evidence="8 9">Belongs to the TRAP transporter small permease family.</text>
</comment>
<evidence type="ECO:0000256" key="2">
    <source>
        <dbReference type="ARBA" id="ARBA00022448"/>
    </source>
</evidence>
<keyword evidence="2 9" id="KW-0813">Transport</keyword>
<dbReference type="PANTHER" id="PTHR35011">
    <property type="entry name" value="2,3-DIKETO-L-GULONATE TRAP TRANSPORTER SMALL PERMEASE PROTEIN YIAM"/>
    <property type="match status" value="1"/>
</dbReference>
<dbReference type="InterPro" id="IPR007387">
    <property type="entry name" value="TRAP_DctQ"/>
</dbReference>
<comment type="caution">
    <text evidence="11">The sequence shown here is derived from an EMBL/GenBank/DDBJ whole genome shotgun (WGS) entry which is preliminary data.</text>
</comment>
<reference evidence="11 12" key="1">
    <citation type="submission" date="2019-04" db="EMBL/GenBank/DDBJ databases">
        <title>Shimia ponticola sp. nov., isolated from seawater.</title>
        <authorList>
            <person name="Kim Y.-O."/>
            <person name="Yoon J.-H."/>
        </authorList>
    </citation>
    <scope>NUCLEOTIDE SEQUENCE [LARGE SCALE GENOMIC DNA]</scope>
    <source>
        <strain evidence="11 12">MYP11</strain>
    </source>
</reference>
<feature type="transmembrane region" description="Helical" evidence="9">
    <location>
        <begin position="91"/>
        <end position="113"/>
    </location>
</feature>
<comment type="function">
    <text evidence="9">Part of the tripartite ATP-independent periplasmic (TRAP) transport system.</text>
</comment>
<accession>A0A4S4NLC6</accession>
<evidence type="ECO:0000313" key="12">
    <source>
        <dbReference type="Proteomes" id="UP000306602"/>
    </source>
</evidence>
<dbReference type="RefSeq" id="WP_136462006.1">
    <property type="nucleotide sequence ID" value="NZ_SRKY01000001.1"/>
</dbReference>
<evidence type="ECO:0000256" key="9">
    <source>
        <dbReference type="RuleBase" id="RU369079"/>
    </source>
</evidence>
<dbReference type="EMBL" id="SRKY01000001">
    <property type="protein sequence ID" value="THH39088.1"/>
    <property type="molecule type" value="Genomic_DNA"/>
</dbReference>